<accession>A0A1G7HJ50</accession>
<dbReference type="InterPro" id="IPR018728">
    <property type="entry name" value="DUF2268"/>
</dbReference>
<sequence>MKKILLILSFGLLFGSLSCKDAINGNKNWNSESEFMERITKLSDSIKVNDIVIKNLFKSQILAHRGTDFDSIMIIEKVYRPHQELWDNCYAMIFGEENSSKFNTTNGMVEWNRTLYTENEAFFQQRANELRDINIDSALNANLYRFKKLVPHSPKASISILFTPFQGIGFGGCSGQEFCFELNNKDYDVAYTIEKGIPHELNHLANEPLTSNDPSSGTALFLTIDEGFACYFTWAFFDGNITKWEAVENMTENDWDWYLQREKDIFKSIKPYFDDKSGDNPLLRNDTHKLYPDAPKTLYYWLGFRIIENYVKKHGQDSWKELYGMDAKEVLEKSGYEGYINEK</sequence>
<keyword evidence="3" id="KW-0645">Protease</keyword>
<keyword evidence="3" id="KW-0378">Hydrolase</keyword>
<evidence type="ECO:0000313" key="4">
    <source>
        <dbReference type="Proteomes" id="UP000199109"/>
    </source>
</evidence>
<evidence type="ECO:0000256" key="1">
    <source>
        <dbReference type="SAM" id="SignalP"/>
    </source>
</evidence>
<evidence type="ECO:0000259" key="2">
    <source>
        <dbReference type="Pfam" id="PF10026"/>
    </source>
</evidence>
<feature type="chain" id="PRO_5011741213" evidence="1">
    <location>
        <begin position="22"/>
        <end position="343"/>
    </location>
</feature>
<name>A0A1G7HJ50_9FLAO</name>
<keyword evidence="1" id="KW-0732">Signal</keyword>
<proteinExistence type="predicted"/>
<keyword evidence="4" id="KW-1185">Reference proteome</keyword>
<protein>
    <submittedName>
        <fullName evidence="3">Predicted Zn-dependent protease</fullName>
    </submittedName>
</protein>
<dbReference type="AlphaFoldDB" id="A0A1G7HJ50"/>
<dbReference type="STRING" id="641691.SAMN05421636_109199"/>
<dbReference type="GO" id="GO:0008233">
    <property type="term" value="F:peptidase activity"/>
    <property type="evidence" value="ECO:0007669"/>
    <property type="project" value="UniProtKB-KW"/>
</dbReference>
<dbReference type="PROSITE" id="PS51257">
    <property type="entry name" value="PROKAR_LIPOPROTEIN"/>
    <property type="match status" value="1"/>
</dbReference>
<dbReference type="Pfam" id="PF10026">
    <property type="entry name" value="DUF2268"/>
    <property type="match status" value="1"/>
</dbReference>
<dbReference type="Proteomes" id="UP000199109">
    <property type="component" value="Unassembled WGS sequence"/>
</dbReference>
<dbReference type="GO" id="GO:0006508">
    <property type="term" value="P:proteolysis"/>
    <property type="evidence" value="ECO:0007669"/>
    <property type="project" value="UniProtKB-KW"/>
</dbReference>
<reference evidence="3 4" key="1">
    <citation type="submission" date="2016-10" db="EMBL/GenBank/DDBJ databases">
        <authorList>
            <person name="de Groot N.N."/>
        </authorList>
    </citation>
    <scope>NUCLEOTIDE SEQUENCE [LARGE SCALE GENOMIC DNA]</scope>
    <source>
        <strain evidence="3 4">DSM 23421</strain>
    </source>
</reference>
<dbReference type="EMBL" id="FNAO01000009">
    <property type="protein sequence ID" value="SDF00547.1"/>
    <property type="molecule type" value="Genomic_DNA"/>
</dbReference>
<feature type="domain" description="DUF2268" evidence="2">
    <location>
        <begin position="165"/>
        <end position="331"/>
    </location>
</feature>
<organism evidence="3 4">
    <name type="scientific">Pricia antarctica</name>
    <dbReference type="NCBI Taxonomy" id="641691"/>
    <lineage>
        <taxon>Bacteria</taxon>
        <taxon>Pseudomonadati</taxon>
        <taxon>Bacteroidota</taxon>
        <taxon>Flavobacteriia</taxon>
        <taxon>Flavobacteriales</taxon>
        <taxon>Flavobacteriaceae</taxon>
        <taxon>Pricia</taxon>
    </lineage>
</organism>
<feature type="signal peptide" evidence="1">
    <location>
        <begin position="1"/>
        <end position="21"/>
    </location>
</feature>
<evidence type="ECO:0000313" key="3">
    <source>
        <dbReference type="EMBL" id="SDF00547.1"/>
    </source>
</evidence>
<gene>
    <name evidence="3" type="ORF">SAMN05421636_109199</name>
</gene>